<proteinExistence type="predicted"/>
<comment type="caution">
    <text evidence="2">The sequence shown here is derived from an EMBL/GenBank/DDBJ whole genome shotgun (WGS) entry which is preliminary data.</text>
</comment>
<feature type="domain" description="Glycosyltransferase 2-like" evidence="1">
    <location>
        <begin position="5"/>
        <end position="162"/>
    </location>
</feature>
<protein>
    <submittedName>
        <fullName evidence="3">Putative glycosyltransferase EpsJ</fullName>
        <ecNumber evidence="3">2.4.-.-</ecNumber>
    </submittedName>
</protein>
<dbReference type="Pfam" id="PF00535">
    <property type="entry name" value="Glycos_transf_2"/>
    <property type="match status" value="1"/>
</dbReference>
<reference evidence="2 4" key="2">
    <citation type="journal article" date="2017" name="BMC Genomics">
        <title>Genomic analysis of methanogenic archaea reveals a shift towards energy conservation.</title>
        <authorList>
            <person name="Gilmore S.P."/>
            <person name="Henske J.K."/>
            <person name="Sexton J.A."/>
            <person name="Solomon K.V."/>
            <person name="Seppala S."/>
            <person name="Yoo J.I."/>
            <person name="Huyett L.M."/>
            <person name="Pressman A."/>
            <person name="Cogan J.Z."/>
            <person name="Kivenson V."/>
            <person name="Peng X."/>
            <person name="Tan Y."/>
            <person name="Valentine D.L."/>
            <person name="O'Malley M.A."/>
        </authorList>
    </citation>
    <scope>NUCLEOTIDE SEQUENCE [LARGE SCALE GENOMIC DNA]</scope>
    <source>
        <strain evidence="2 4">1R-7</strain>
    </source>
</reference>
<evidence type="ECO:0000313" key="4">
    <source>
        <dbReference type="Proteomes" id="UP000217528"/>
    </source>
</evidence>
<evidence type="ECO:0000313" key="2">
    <source>
        <dbReference type="EMBL" id="PAV06984.1"/>
    </source>
</evidence>
<name>A0A2A2HCK2_9EURY</name>
<dbReference type="SUPFAM" id="SSF53448">
    <property type="entry name" value="Nucleotide-diphospho-sugar transferases"/>
    <property type="match status" value="1"/>
</dbReference>
<dbReference type="CDD" id="cd00761">
    <property type="entry name" value="Glyco_tranf_GTA_type"/>
    <property type="match status" value="1"/>
</dbReference>
<keyword evidence="3" id="KW-0808">Transferase</keyword>
<dbReference type="Gene3D" id="3.90.550.10">
    <property type="entry name" value="Spore Coat Polysaccharide Biosynthesis Protein SpsA, Chain A"/>
    <property type="match status" value="1"/>
</dbReference>
<keyword evidence="3" id="KW-0328">Glycosyltransferase</keyword>
<reference evidence="3 5" key="1">
    <citation type="submission" date="2016-04" db="EMBL/GenBank/DDBJ databases">
        <title>Genome sequence of Methanosphaera cuniculi DSM 4103.</title>
        <authorList>
            <person name="Poehlein A."/>
            <person name="Seedorf H."/>
            <person name="Daniel R."/>
        </authorList>
    </citation>
    <scope>NUCLEOTIDE SEQUENCE [LARGE SCALE GENOMIC DNA]</scope>
    <source>
        <strain evidence="3 5">DSM 4103</strain>
    </source>
</reference>
<dbReference type="Proteomes" id="UP000217528">
    <property type="component" value="Unassembled WGS sequence"/>
</dbReference>
<dbReference type="EC" id="2.4.-.-" evidence="3"/>
<dbReference type="GO" id="GO:0016757">
    <property type="term" value="F:glycosyltransferase activity"/>
    <property type="evidence" value="ECO:0007669"/>
    <property type="project" value="UniProtKB-KW"/>
</dbReference>
<dbReference type="PANTHER" id="PTHR22916">
    <property type="entry name" value="GLYCOSYLTRANSFERASE"/>
    <property type="match status" value="1"/>
</dbReference>
<dbReference type="AlphaFoldDB" id="A0A2A2HCK2"/>
<accession>A0A2A2HCK2</accession>
<gene>
    <name evidence="3" type="primary">epsJ_4</name>
    <name evidence="2" type="ORF">ASJ82_01760</name>
    <name evidence="3" type="ORF">MSCUN_16210</name>
</gene>
<organism evidence="2 4">
    <name type="scientific">Methanosphaera cuniculi</name>
    <dbReference type="NCBI Taxonomy" id="1077256"/>
    <lineage>
        <taxon>Archaea</taxon>
        <taxon>Methanobacteriati</taxon>
        <taxon>Methanobacteriota</taxon>
        <taxon>Methanomada group</taxon>
        <taxon>Methanobacteria</taxon>
        <taxon>Methanobacteriales</taxon>
        <taxon>Methanobacteriaceae</taxon>
        <taxon>Methanosphaera</taxon>
    </lineage>
</organism>
<dbReference type="InterPro" id="IPR001173">
    <property type="entry name" value="Glyco_trans_2-like"/>
</dbReference>
<dbReference type="EMBL" id="LWMS01000048">
    <property type="protein sequence ID" value="PWL07539.1"/>
    <property type="molecule type" value="Genomic_DNA"/>
</dbReference>
<dbReference type="OrthoDB" id="46222at2157"/>
<dbReference type="RefSeq" id="WP_095608906.1">
    <property type="nucleotide sequence ID" value="NZ_LMVN01000023.1"/>
</dbReference>
<evidence type="ECO:0000313" key="5">
    <source>
        <dbReference type="Proteomes" id="UP000246004"/>
    </source>
</evidence>
<dbReference type="InterPro" id="IPR029044">
    <property type="entry name" value="Nucleotide-diphossugar_trans"/>
</dbReference>
<evidence type="ECO:0000313" key="3">
    <source>
        <dbReference type="EMBL" id="PWL07539.1"/>
    </source>
</evidence>
<dbReference type="Proteomes" id="UP000246004">
    <property type="component" value="Unassembled WGS sequence"/>
</dbReference>
<keyword evidence="4" id="KW-1185">Reference proteome</keyword>
<dbReference type="EMBL" id="LMVN01000023">
    <property type="protein sequence ID" value="PAV06984.1"/>
    <property type="molecule type" value="Genomic_DNA"/>
</dbReference>
<sequence>MVKISIIMPVYNQAEFLEDTFKSITNQTLKDIEVICVNDGSTDDAQQTLENLKIRYPFIKIYKTENQGSGKARNYGIKQATGEYIAFLDADDSFLDEKALEKMYMYGHKNNADIVCANLRRIKQDRSIEKEYDPKAARFSYFIQKDVLEPVEYGIPWAFYKNIYKTSFIKDNNIQFPDLIRGQDPIFLANILTTLDEIHVINTDLYGYNHSVSGGVNVKTDTYEKKEAYIQHFKDTMDILKDAGFESPLREYKKEFINYLKFQDNLNDEQLQQIVPKIFNNPDEYFQDDEMFFIKYLENPETNPELDEFKEIKKCLFEEILLSDNFIGYDMLQKYLKYKDELKDKYPEDEVRKASYNVIQKIATDVNQEYETLMDDTEKLDKQIRKQRKIKDEIMTSNSWKMTEVLRNLRNRNK</sequence>
<evidence type="ECO:0000259" key="1">
    <source>
        <dbReference type="Pfam" id="PF00535"/>
    </source>
</evidence>